<evidence type="ECO:0000259" key="3">
    <source>
        <dbReference type="PROSITE" id="PS50983"/>
    </source>
</evidence>
<sequence length="369" mass="41024">MHKKFLSLLLMGVCVFSFLISGCSPKYDETLDSKTKKLAVTDLLGRKITLNKKINRVVAIGPGALRLYCYINGSKNLAGVEQTEKGSVVGKPYMMVNPGIAKLTTIGQGGPNNSPDAEKILSVKPDVIFDTYASDKSSADELQSKTNIPVVVLSYGKQSTFDADMYISLQIIGKVVDNESRAQKVVDYMKNCKDDLDRRTKDIPESEKPSVYVGALGMKGTHGIESTQGNYSLLKAVNGKNVVDETGKDGTVMIDKEKLLKWNPDKIFIDEGGLQVVQEDYKKNPDYYNNLSAVKNGEVYSQMPYNFYTTNIETAMADAYYLGKVLYPEKFKDVDPIEKADEIYRFLLGKEVYSQMANNFGGFKKIMLK</sequence>
<evidence type="ECO:0000313" key="5">
    <source>
        <dbReference type="Proteomes" id="UP001165422"/>
    </source>
</evidence>
<keyword evidence="2" id="KW-0732">Signal</keyword>
<dbReference type="InterPro" id="IPR002491">
    <property type="entry name" value="ABC_transptr_periplasmic_BD"/>
</dbReference>
<comment type="caution">
    <text evidence="4">The sequence shown here is derived from an EMBL/GenBank/DDBJ whole genome shotgun (WGS) entry which is preliminary data.</text>
</comment>
<feature type="domain" description="Fe/B12 periplasmic-binding" evidence="3">
    <location>
        <begin position="56"/>
        <end position="330"/>
    </location>
</feature>
<evidence type="ECO:0000256" key="1">
    <source>
        <dbReference type="ARBA" id="ARBA00008814"/>
    </source>
</evidence>
<dbReference type="PROSITE" id="PS51257">
    <property type="entry name" value="PROKAR_LIPOPROTEIN"/>
    <property type="match status" value="1"/>
</dbReference>
<dbReference type="RefSeq" id="WP_229981451.1">
    <property type="nucleotide sequence ID" value="NZ_JAJJPB010000010.1"/>
</dbReference>
<organism evidence="4 5">
    <name type="scientific">Clostridium aromativorans</name>
    <dbReference type="NCBI Taxonomy" id="2836848"/>
    <lineage>
        <taxon>Bacteria</taxon>
        <taxon>Bacillati</taxon>
        <taxon>Bacillota</taxon>
        <taxon>Clostridia</taxon>
        <taxon>Eubacteriales</taxon>
        <taxon>Clostridiaceae</taxon>
        <taxon>Clostridium</taxon>
    </lineage>
</organism>
<dbReference type="Proteomes" id="UP001165422">
    <property type="component" value="Unassembled WGS sequence"/>
</dbReference>
<proteinExistence type="inferred from homology"/>
<protein>
    <submittedName>
        <fullName evidence="4">Iron ABC transporter substrate-binding protein</fullName>
    </submittedName>
</protein>
<dbReference type="EMBL" id="JAJJPB010000010">
    <property type="protein sequence ID" value="MCC9295107.1"/>
    <property type="molecule type" value="Genomic_DNA"/>
</dbReference>
<gene>
    <name evidence="4" type="ORF">LN736_09595</name>
</gene>
<dbReference type="CDD" id="cd01147">
    <property type="entry name" value="HemV-2"/>
    <property type="match status" value="1"/>
</dbReference>
<feature type="chain" id="PRO_5045522731" evidence="2">
    <location>
        <begin position="27"/>
        <end position="369"/>
    </location>
</feature>
<dbReference type="PROSITE" id="PS50983">
    <property type="entry name" value="FE_B12_PBP"/>
    <property type="match status" value="1"/>
</dbReference>
<evidence type="ECO:0000313" key="4">
    <source>
        <dbReference type="EMBL" id="MCC9295107.1"/>
    </source>
</evidence>
<dbReference type="Pfam" id="PF01497">
    <property type="entry name" value="Peripla_BP_2"/>
    <property type="match status" value="1"/>
</dbReference>
<dbReference type="Gene3D" id="3.40.50.1980">
    <property type="entry name" value="Nitrogenase molybdenum iron protein domain"/>
    <property type="match status" value="2"/>
</dbReference>
<dbReference type="PANTHER" id="PTHR30535">
    <property type="entry name" value="VITAMIN B12-BINDING PROTEIN"/>
    <property type="match status" value="1"/>
</dbReference>
<reference evidence="4" key="1">
    <citation type="submission" date="2021-11" db="EMBL/GenBank/DDBJ databases">
        <authorList>
            <person name="Qingchun L."/>
            <person name="Dong Z."/>
            <person name="Zongwei Q."/>
            <person name="Jia Z."/>
            <person name="Duotao L."/>
        </authorList>
    </citation>
    <scope>NUCLEOTIDE SEQUENCE</scope>
    <source>
        <strain evidence="4">WLY-B-L2</strain>
    </source>
</reference>
<accession>A0ABS8N5M6</accession>
<comment type="similarity">
    <text evidence="1">Belongs to the bacterial solute-binding protein 8 family.</text>
</comment>
<name>A0ABS8N5M6_9CLOT</name>
<evidence type="ECO:0000256" key="2">
    <source>
        <dbReference type="SAM" id="SignalP"/>
    </source>
</evidence>
<feature type="signal peptide" evidence="2">
    <location>
        <begin position="1"/>
        <end position="26"/>
    </location>
</feature>
<dbReference type="SUPFAM" id="SSF53807">
    <property type="entry name" value="Helical backbone' metal receptor"/>
    <property type="match status" value="1"/>
</dbReference>
<dbReference type="InterPro" id="IPR050902">
    <property type="entry name" value="ABC_Transporter_SBP"/>
</dbReference>
<keyword evidence="5" id="KW-1185">Reference proteome</keyword>
<dbReference type="PANTHER" id="PTHR30535:SF34">
    <property type="entry name" value="MOLYBDATE-BINDING PROTEIN MOLA"/>
    <property type="match status" value="1"/>
</dbReference>